<dbReference type="CDD" id="cd02042">
    <property type="entry name" value="ParAB_family"/>
    <property type="match status" value="1"/>
</dbReference>
<reference evidence="3" key="1">
    <citation type="journal article" date="2008" name="PLoS ONE">
        <title>Survival in nuclear waste, extreme resistance, and potential applications gleaned from the genome sequence of Kineococcus radiotolerans SRS30216.</title>
        <authorList>
            <person name="Bagwell C.E."/>
            <person name="Bhat S."/>
            <person name="Hawkins G.M."/>
            <person name="Smith B.W."/>
            <person name="Biswas T."/>
            <person name="Hoover T.R."/>
            <person name="Saunders E."/>
            <person name="Han C.S."/>
            <person name="Tsodikov O.V."/>
            <person name="Shimkets L.J."/>
        </authorList>
    </citation>
    <scope>NUCLEOTIDE SEQUENCE [LARGE SCALE GENOMIC DNA]</scope>
    <source>
        <strain evidence="3">ATCC BAA-149 / DSM 14245 / SRS30216</strain>
    </source>
</reference>
<protein>
    <submittedName>
        <fullName evidence="2">Cobyrinic acid ac-diamide synthase</fullName>
    </submittedName>
</protein>
<keyword evidence="3" id="KW-1185">Reference proteome</keyword>
<organism evidence="2 3">
    <name type="scientific">Kineococcus radiotolerans (strain ATCC BAA-149 / DSM 14245 / SRS30216)</name>
    <dbReference type="NCBI Taxonomy" id="266940"/>
    <lineage>
        <taxon>Bacteria</taxon>
        <taxon>Bacillati</taxon>
        <taxon>Actinomycetota</taxon>
        <taxon>Actinomycetes</taxon>
        <taxon>Kineosporiales</taxon>
        <taxon>Kineosporiaceae</taxon>
        <taxon>Kineococcus</taxon>
    </lineage>
</organism>
<dbReference type="PANTHER" id="PTHR13696">
    <property type="entry name" value="P-LOOP CONTAINING NUCLEOSIDE TRIPHOSPHATE HYDROLASE"/>
    <property type="match status" value="1"/>
</dbReference>
<evidence type="ECO:0000313" key="3">
    <source>
        <dbReference type="Proteomes" id="UP000001116"/>
    </source>
</evidence>
<proteinExistence type="predicted"/>
<dbReference type="STRING" id="266940.Krad_3091"/>
<dbReference type="Gene3D" id="3.40.50.300">
    <property type="entry name" value="P-loop containing nucleotide triphosphate hydrolases"/>
    <property type="match status" value="1"/>
</dbReference>
<dbReference type="Proteomes" id="UP000001116">
    <property type="component" value="Chromosome"/>
</dbReference>
<dbReference type="KEGG" id="kra:Krad_3091"/>
<dbReference type="InterPro" id="IPR025669">
    <property type="entry name" value="AAA_dom"/>
</dbReference>
<dbReference type="InterPro" id="IPR050678">
    <property type="entry name" value="DNA_Partitioning_ATPase"/>
</dbReference>
<dbReference type="eggNOG" id="COG1192">
    <property type="taxonomic scope" value="Bacteria"/>
</dbReference>
<dbReference type="EMBL" id="CP000750">
    <property type="protein sequence ID" value="ABS04555.1"/>
    <property type="molecule type" value="Genomic_DNA"/>
</dbReference>
<dbReference type="Pfam" id="PF13614">
    <property type="entry name" value="AAA_31"/>
    <property type="match status" value="1"/>
</dbReference>
<dbReference type="InterPro" id="IPR027417">
    <property type="entry name" value="P-loop_NTPase"/>
</dbReference>
<dbReference type="PANTHER" id="PTHR13696:SF99">
    <property type="entry name" value="COBYRINIC ACID AC-DIAMIDE SYNTHASE"/>
    <property type="match status" value="1"/>
</dbReference>
<dbReference type="AlphaFoldDB" id="A6WCL6"/>
<name>A6WCL6_KINRD</name>
<dbReference type="HOGENOM" id="CLU_037612_1_1_11"/>
<dbReference type="SUPFAM" id="SSF52540">
    <property type="entry name" value="P-loop containing nucleoside triphosphate hydrolases"/>
    <property type="match status" value="1"/>
</dbReference>
<evidence type="ECO:0000313" key="2">
    <source>
        <dbReference type="EMBL" id="ABS04555.1"/>
    </source>
</evidence>
<feature type="domain" description="AAA" evidence="1">
    <location>
        <begin position="7"/>
        <end position="176"/>
    </location>
</feature>
<gene>
    <name evidence="2" type="ordered locus">Krad_3091</name>
</gene>
<accession>A6WCL6</accession>
<evidence type="ECO:0000259" key="1">
    <source>
        <dbReference type="Pfam" id="PF13614"/>
    </source>
</evidence>
<sequence>MCAVISLAVCSAKGGVGKTSVVLGLASAALHRGTSTLVVDLDPQADATSGLDVIAQREHDVAAVLRTPKRRVAEDAVAPSGWVDDQPGLLDVLTGSDASADLDAPGSDEEALTALRRALRKLDDHDLALLDTPPSLNGLTRSAWRAADAVLVVSDASRFSVAAVDRTLREVRALRNAPRVVGILVNRFVPRSGEQRFRYEELQSLFGDLVLEPVPDRVAVPQSQGAGVPLHALRTRPAQAVAGQFDAVLDRVLLQA</sequence>